<dbReference type="EMBL" id="JARBHB010000005">
    <property type="protein sequence ID" value="KAJ8884249.1"/>
    <property type="molecule type" value="Genomic_DNA"/>
</dbReference>
<evidence type="ECO:0000256" key="1">
    <source>
        <dbReference type="SAM" id="MobiDB-lite"/>
    </source>
</evidence>
<dbReference type="Proteomes" id="UP001159363">
    <property type="component" value="Chromosome 4"/>
</dbReference>
<organism evidence="2 3">
    <name type="scientific">Dryococelus australis</name>
    <dbReference type="NCBI Taxonomy" id="614101"/>
    <lineage>
        <taxon>Eukaryota</taxon>
        <taxon>Metazoa</taxon>
        <taxon>Ecdysozoa</taxon>
        <taxon>Arthropoda</taxon>
        <taxon>Hexapoda</taxon>
        <taxon>Insecta</taxon>
        <taxon>Pterygota</taxon>
        <taxon>Neoptera</taxon>
        <taxon>Polyneoptera</taxon>
        <taxon>Phasmatodea</taxon>
        <taxon>Verophasmatodea</taxon>
        <taxon>Anareolatae</taxon>
        <taxon>Phasmatidae</taxon>
        <taxon>Eurycanthinae</taxon>
        <taxon>Dryococelus</taxon>
    </lineage>
</organism>
<keyword evidence="3" id="KW-1185">Reference proteome</keyword>
<protein>
    <submittedName>
        <fullName evidence="2">Uncharacterized protein</fullName>
    </submittedName>
</protein>
<sequence>MMSDRCGGQQKNVIFVSMFTKFRYTEMKCDLINSKIEKMSKNVPVYAEKEFQKFPLNRYADYCRENISFCRCYIKKDFNQPLQQDDLNIIGMLRGRWKRGRGRRDNARLLYPRSRGGSGSRRRYLELVTRRRRPRQRRPVMADHKMLNHEEKPSESRGEPGSIPGRVTPGCSYVGIVPDDAAGRRTPLKNVEQVSDDNCVRLKQGGQLVGKQTFNRIEMYPLVTPASFQTEHQRAVYLKIVSACEAQTQGNHKGDSDERIKCFVIPKRKASRHTAFYGTSSFNTFRRRCSVHGQSVDTTQGGDPVGVNVRNNLNITAANSELGYAKWAKPGACKVNVESAQHNMQRRNSPPGDIVLPMNELTAKQPRRKCSLRPFLADFISVTSVTTLVIVHRPYHCITVALKLSSSAVAEAHVLASHREWGRYRRLSEKYGWPVVRNVSISRNRGKPEQECHGRDSNPSTPACE</sequence>
<feature type="region of interest" description="Disordered" evidence="1">
    <location>
        <begin position="444"/>
        <end position="465"/>
    </location>
</feature>
<gene>
    <name evidence="2" type="ORF">PR048_016106</name>
</gene>
<proteinExistence type="predicted"/>
<evidence type="ECO:0000313" key="2">
    <source>
        <dbReference type="EMBL" id="KAJ8884249.1"/>
    </source>
</evidence>
<feature type="compositionally biased region" description="Basic and acidic residues" evidence="1">
    <location>
        <begin position="140"/>
        <end position="158"/>
    </location>
</feature>
<feature type="region of interest" description="Disordered" evidence="1">
    <location>
        <begin position="131"/>
        <end position="165"/>
    </location>
</feature>
<feature type="compositionally biased region" description="Basic and acidic residues" evidence="1">
    <location>
        <begin position="446"/>
        <end position="456"/>
    </location>
</feature>
<evidence type="ECO:0000313" key="3">
    <source>
        <dbReference type="Proteomes" id="UP001159363"/>
    </source>
</evidence>
<reference evidence="2 3" key="1">
    <citation type="submission" date="2023-02" db="EMBL/GenBank/DDBJ databases">
        <title>LHISI_Scaffold_Assembly.</title>
        <authorList>
            <person name="Stuart O.P."/>
            <person name="Cleave R."/>
            <person name="Magrath M.J.L."/>
            <person name="Mikheyev A.S."/>
        </authorList>
    </citation>
    <scope>NUCLEOTIDE SEQUENCE [LARGE SCALE GENOMIC DNA]</scope>
    <source>
        <strain evidence="2">Daus_M_001</strain>
        <tissue evidence="2">Leg muscle</tissue>
    </source>
</reference>
<comment type="caution">
    <text evidence="2">The sequence shown here is derived from an EMBL/GenBank/DDBJ whole genome shotgun (WGS) entry which is preliminary data.</text>
</comment>
<name>A0ABQ9HIT9_9NEOP</name>
<accession>A0ABQ9HIT9</accession>